<evidence type="ECO:0000256" key="1">
    <source>
        <dbReference type="SAM" id="Phobius"/>
    </source>
</evidence>
<keyword evidence="1" id="KW-0472">Membrane</keyword>
<dbReference type="Proteomes" id="UP000191112">
    <property type="component" value="Unassembled WGS sequence"/>
</dbReference>
<protein>
    <submittedName>
        <fullName evidence="2">Uncharacterized protein</fullName>
    </submittedName>
</protein>
<reference evidence="2 3" key="1">
    <citation type="submission" date="2017-02" db="EMBL/GenBank/DDBJ databases">
        <authorList>
            <person name="Peterson S.W."/>
        </authorList>
    </citation>
    <scope>NUCLEOTIDE SEQUENCE [LARGE SCALE GENOMIC DNA]</scope>
    <source>
        <strain evidence="2 3">DSM 22323</strain>
    </source>
</reference>
<feature type="transmembrane region" description="Helical" evidence="1">
    <location>
        <begin position="89"/>
        <end position="109"/>
    </location>
</feature>
<feature type="transmembrane region" description="Helical" evidence="1">
    <location>
        <begin position="54"/>
        <end position="77"/>
    </location>
</feature>
<feature type="transmembrane region" description="Helical" evidence="1">
    <location>
        <begin position="121"/>
        <end position="141"/>
    </location>
</feature>
<keyword evidence="1" id="KW-1133">Transmembrane helix</keyword>
<dbReference type="EMBL" id="FUYZ01000008">
    <property type="protein sequence ID" value="SKC00520.1"/>
    <property type="molecule type" value="Genomic_DNA"/>
</dbReference>
<organism evidence="2 3">
    <name type="scientific">Soonwooa buanensis</name>
    <dbReference type="NCBI Taxonomy" id="619805"/>
    <lineage>
        <taxon>Bacteria</taxon>
        <taxon>Pseudomonadati</taxon>
        <taxon>Bacteroidota</taxon>
        <taxon>Flavobacteriia</taxon>
        <taxon>Flavobacteriales</taxon>
        <taxon>Weeksellaceae</taxon>
        <taxon>Chryseobacterium group</taxon>
        <taxon>Soonwooa</taxon>
    </lineage>
</organism>
<evidence type="ECO:0000313" key="2">
    <source>
        <dbReference type="EMBL" id="SKC00520.1"/>
    </source>
</evidence>
<feature type="transmembrane region" description="Helical" evidence="1">
    <location>
        <begin position="30"/>
        <end position="48"/>
    </location>
</feature>
<dbReference type="RefSeq" id="WP_079667574.1">
    <property type="nucleotide sequence ID" value="NZ_FUYZ01000008.1"/>
</dbReference>
<gene>
    <name evidence="2" type="ORF">SAMN05660477_02373</name>
</gene>
<accession>A0A1T5FWN3</accession>
<name>A0A1T5FWN3_9FLAO</name>
<dbReference type="OrthoDB" id="1454074at2"/>
<keyword evidence="3" id="KW-1185">Reference proteome</keyword>
<dbReference type="AlphaFoldDB" id="A0A1T5FWN3"/>
<evidence type="ECO:0000313" key="3">
    <source>
        <dbReference type="Proteomes" id="UP000191112"/>
    </source>
</evidence>
<dbReference type="STRING" id="619805.SAMN05660477_02373"/>
<sequence>MTIDILHTFSDIIFGLKPLVNDSWRNEEDFIITLILFGAFVFLLLLILGVVIGLLFIVIVIGLVSAGIISTSVLVGFQQRSVSKGFKTFFIVSSIFGSTIVSVIAFLFINMVYKWGQKDISIVAGILCGIGFGWFIGFLMYKASHKIILFLQRKYKLITNKKELDI</sequence>
<proteinExistence type="predicted"/>
<keyword evidence="1" id="KW-0812">Transmembrane</keyword>